<protein>
    <recommendedName>
        <fullName evidence="12">Translation initiation factor IF-3</fullName>
    </recommendedName>
</protein>
<feature type="region of interest" description="Disordered" evidence="7">
    <location>
        <begin position="359"/>
        <end position="616"/>
    </location>
</feature>
<accession>A0ABR0XK97</accession>
<evidence type="ECO:0000256" key="5">
    <source>
        <dbReference type="ARBA" id="ARBA00023242"/>
    </source>
</evidence>
<comment type="similarity">
    <text evidence="2">Belongs to the IF-3 family.</text>
</comment>
<evidence type="ECO:0000256" key="4">
    <source>
        <dbReference type="ARBA" id="ARBA00022917"/>
    </source>
</evidence>
<feature type="compositionally biased region" description="Polar residues" evidence="7">
    <location>
        <begin position="1"/>
        <end position="12"/>
    </location>
</feature>
<keyword evidence="11" id="KW-1185">Reference proteome</keyword>
<reference evidence="10 11" key="1">
    <citation type="journal article" date="2021" name="Comput. Struct. Biotechnol. J.">
        <title>De novo genome assembly of the potent medicinal plant Rehmannia glutinosa using nanopore technology.</title>
        <authorList>
            <person name="Ma L."/>
            <person name="Dong C."/>
            <person name="Song C."/>
            <person name="Wang X."/>
            <person name="Zheng X."/>
            <person name="Niu Y."/>
            <person name="Chen S."/>
            <person name="Feng W."/>
        </authorList>
    </citation>
    <scope>NUCLEOTIDE SEQUENCE [LARGE SCALE GENOMIC DNA]</scope>
    <source>
        <strain evidence="10">DH-2019</strain>
    </source>
</reference>
<evidence type="ECO:0000256" key="2">
    <source>
        <dbReference type="ARBA" id="ARBA00005439"/>
    </source>
</evidence>
<dbReference type="InterPro" id="IPR019814">
    <property type="entry name" value="Translation_initiation_fac_3_N"/>
</dbReference>
<feature type="domain" description="CCT" evidence="8">
    <location>
        <begin position="84"/>
        <end position="126"/>
    </location>
</feature>
<feature type="compositionally biased region" description="Polar residues" evidence="7">
    <location>
        <begin position="479"/>
        <end position="505"/>
    </location>
</feature>
<dbReference type="NCBIfam" id="TIGR00168">
    <property type="entry name" value="infC"/>
    <property type="match status" value="1"/>
</dbReference>
<evidence type="ECO:0008006" key="12">
    <source>
        <dbReference type="Google" id="ProtNLM"/>
    </source>
</evidence>
<dbReference type="EMBL" id="JABTTQ020000004">
    <property type="protein sequence ID" value="KAK6159599.1"/>
    <property type="molecule type" value="Genomic_DNA"/>
</dbReference>
<gene>
    <name evidence="10" type="ORF">DH2020_006913</name>
</gene>
<dbReference type="InterPro" id="IPR036787">
    <property type="entry name" value="T_IF-3_N_sf"/>
</dbReference>
<sequence>MSKSAMHTQDQPLNVAATDESVGNSIQPNTVDAPDHQVTLSFRDRVFIFDGVPKEKVQLVILLLGGCTFGYNTMPRPKSKDSKREEFLNRYRYKRDRRCYEKRIMYGVRQEVALRMQRNKGQFASGKTPISSDLTEKRPLEIIVCAHCGISSNDTPMMRKGPNAQGSQLEFSKVRFYAAPVQAYQKKEDKDSSGPRLNEQITAPTIRLVTDEGHYVISRYEAMARAKSLKMDLVEVDRQSKPPVCKIYDYNKEKYIQQTKEKERAKSKSTLKKGGSKEVRFAAKIKQNDLQMKADMVKRLMESGYRVKCTAIDPTDKCDLETLLSRFTALIEDVAIEESGPKVEKKQAYVVVRHVKFGPSKKGSGKKASNASKNQPLEENGKTTEAGSETEHVDSEEELSDEDVRVEKSEWAVFDGDDDINSVFDINDEKNGQPKSPMHEQSRMDAPNHAMGNRYARDPTAGKPSRIPTDINGRGAMNRINSAPQSPNQGKQPQFSMNTSPQMRPTRQAEAPAYEASQQDSSRPNTPNSSTKSYGIFSGQQVNTTPLEQNVPGGSNRYKRNDSTRTGGVSPHRNPPTADSRMNRGPGVGNPGEGRYGIFNTDKSNVIPNKNENQRR</sequence>
<dbReference type="Gene3D" id="3.10.20.80">
    <property type="entry name" value="Translation initiation factor 3 (IF-3), N-terminal domain"/>
    <property type="match status" value="1"/>
</dbReference>
<keyword evidence="3" id="KW-0396">Initiation factor</keyword>
<dbReference type="InterPro" id="IPR010402">
    <property type="entry name" value="CCT_domain"/>
</dbReference>
<keyword evidence="5 6" id="KW-0539">Nucleus</keyword>
<dbReference type="SUPFAM" id="SSF55200">
    <property type="entry name" value="Translation initiation factor IF3, C-terminal domain"/>
    <property type="match status" value="1"/>
</dbReference>
<dbReference type="InterPro" id="IPR036788">
    <property type="entry name" value="T_IF-3_C_sf"/>
</dbReference>
<keyword evidence="4" id="KW-0648">Protein biosynthesis</keyword>
<evidence type="ECO:0000256" key="7">
    <source>
        <dbReference type="SAM" id="MobiDB-lite"/>
    </source>
</evidence>
<feature type="compositionally biased region" description="Basic and acidic residues" evidence="7">
    <location>
        <begin position="427"/>
        <end position="443"/>
    </location>
</feature>
<dbReference type="SUPFAM" id="SSF54364">
    <property type="entry name" value="Translation initiation factor IF3, N-terminal domain"/>
    <property type="match status" value="1"/>
</dbReference>
<dbReference type="PANTHER" id="PTHR10938:SF4">
    <property type="entry name" value="TRANSLATION INITIATION FACTOR IF3-1, MITOCHONDRIAL"/>
    <property type="match status" value="1"/>
</dbReference>
<evidence type="ECO:0000259" key="9">
    <source>
        <dbReference type="PROSITE" id="PS51320"/>
    </source>
</evidence>
<feature type="compositionally biased region" description="Low complexity" evidence="7">
    <location>
        <begin position="360"/>
        <end position="374"/>
    </location>
</feature>
<name>A0ABR0XK97_REHGL</name>
<evidence type="ECO:0000313" key="11">
    <source>
        <dbReference type="Proteomes" id="UP001318860"/>
    </source>
</evidence>
<dbReference type="Gene3D" id="3.30.110.10">
    <property type="entry name" value="Translation initiation factor 3 (IF-3), C-terminal domain"/>
    <property type="match status" value="1"/>
</dbReference>
<feature type="compositionally biased region" description="Polar residues" evidence="7">
    <location>
        <begin position="21"/>
        <end position="30"/>
    </location>
</feature>
<dbReference type="PROSITE" id="PS51320">
    <property type="entry name" value="TIFY"/>
    <property type="match status" value="1"/>
</dbReference>
<evidence type="ECO:0000256" key="1">
    <source>
        <dbReference type="ARBA" id="ARBA00004123"/>
    </source>
</evidence>
<dbReference type="InterPro" id="IPR010399">
    <property type="entry name" value="Tify_dom"/>
</dbReference>
<dbReference type="InterPro" id="IPR001288">
    <property type="entry name" value="Translation_initiation_fac_3"/>
</dbReference>
<evidence type="ECO:0000256" key="6">
    <source>
        <dbReference type="PROSITE-ProRule" id="PRU00357"/>
    </source>
</evidence>
<feature type="region of interest" description="Disordered" evidence="7">
    <location>
        <begin position="1"/>
        <end position="30"/>
    </location>
</feature>
<evidence type="ECO:0000313" key="10">
    <source>
        <dbReference type="EMBL" id="KAK6159599.1"/>
    </source>
</evidence>
<evidence type="ECO:0000259" key="8">
    <source>
        <dbReference type="PROSITE" id="PS51017"/>
    </source>
</evidence>
<dbReference type="Pfam" id="PF06203">
    <property type="entry name" value="CCT"/>
    <property type="match status" value="1"/>
</dbReference>
<organism evidence="10 11">
    <name type="scientific">Rehmannia glutinosa</name>
    <name type="common">Chinese foxglove</name>
    <dbReference type="NCBI Taxonomy" id="99300"/>
    <lineage>
        <taxon>Eukaryota</taxon>
        <taxon>Viridiplantae</taxon>
        <taxon>Streptophyta</taxon>
        <taxon>Embryophyta</taxon>
        <taxon>Tracheophyta</taxon>
        <taxon>Spermatophyta</taxon>
        <taxon>Magnoliopsida</taxon>
        <taxon>eudicotyledons</taxon>
        <taxon>Gunneridae</taxon>
        <taxon>Pentapetalae</taxon>
        <taxon>asterids</taxon>
        <taxon>lamiids</taxon>
        <taxon>Lamiales</taxon>
        <taxon>Orobanchaceae</taxon>
        <taxon>Rehmannieae</taxon>
        <taxon>Rehmannia</taxon>
    </lineage>
</organism>
<dbReference type="Proteomes" id="UP001318860">
    <property type="component" value="Unassembled WGS sequence"/>
</dbReference>
<feature type="compositionally biased region" description="Gly residues" evidence="7">
    <location>
        <begin position="586"/>
        <end position="595"/>
    </location>
</feature>
<feature type="domain" description="Tify" evidence="9">
    <location>
        <begin position="31"/>
        <end position="66"/>
    </location>
</feature>
<dbReference type="PANTHER" id="PTHR10938">
    <property type="entry name" value="TRANSLATION INITIATION FACTOR IF-3"/>
    <property type="match status" value="1"/>
</dbReference>
<dbReference type="Pfam" id="PF05198">
    <property type="entry name" value="IF3_N"/>
    <property type="match status" value="1"/>
</dbReference>
<proteinExistence type="inferred from homology"/>
<evidence type="ECO:0000256" key="3">
    <source>
        <dbReference type="ARBA" id="ARBA00022540"/>
    </source>
</evidence>
<comment type="subcellular location">
    <subcellularLocation>
        <location evidence="1 6">Nucleus</location>
    </subcellularLocation>
</comment>
<feature type="compositionally biased region" description="Polar residues" evidence="7">
    <location>
        <begin position="601"/>
        <end position="616"/>
    </location>
</feature>
<feature type="compositionally biased region" description="Polar residues" evidence="7">
    <location>
        <begin position="516"/>
        <end position="548"/>
    </location>
</feature>
<comment type="caution">
    <text evidence="10">The sequence shown here is derived from an EMBL/GenBank/DDBJ whole genome shotgun (WGS) entry which is preliminary data.</text>
</comment>
<dbReference type="PROSITE" id="PS51017">
    <property type="entry name" value="CCT"/>
    <property type="match status" value="1"/>
</dbReference>